<evidence type="ECO:0000256" key="1">
    <source>
        <dbReference type="SAM" id="MobiDB-lite"/>
    </source>
</evidence>
<protein>
    <submittedName>
        <fullName evidence="2">Uncharacterized protein</fullName>
    </submittedName>
</protein>
<reference evidence="2 3" key="1">
    <citation type="submission" date="2024-01" db="EMBL/GenBank/DDBJ databases">
        <title>Genome assemblies of Stephania.</title>
        <authorList>
            <person name="Yang L."/>
        </authorList>
    </citation>
    <scope>NUCLEOTIDE SEQUENCE [LARGE SCALE GENOMIC DNA]</scope>
    <source>
        <strain evidence="2">JXDWG</strain>
        <tissue evidence="2">Leaf</tissue>
    </source>
</reference>
<sequence>MARRDPRCRGVRCRGRREPTESRSTSTMTVDDDDDGGAEDCAAAAKGIVGGGDEEIGLQREGTRRMGF</sequence>
<organism evidence="2 3">
    <name type="scientific">Stephania cephalantha</name>
    <dbReference type="NCBI Taxonomy" id="152367"/>
    <lineage>
        <taxon>Eukaryota</taxon>
        <taxon>Viridiplantae</taxon>
        <taxon>Streptophyta</taxon>
        <taxon>Embryophyta</taxon>
        <taxon>Tracheophyta</taxon>
        <taxon>Spermatophyta</taxon>
        <taxon>Magnoliopsida</taxon>
        <taxon>Ranunculales</taxon>
        <taxon>Menispermaceae</taxon>
        <taxon>Menispermoideae</taxon>
        <taxon>Cissampelideae</taxon>
        <taxon>Stephania</taxon>
    </lineage>
</organism>
<evidence type="ECO:0000313" key="2">
    <source>
        <dbReference type="EMBL" id="KAK9132139.1"/>
    </source>
</evidence>
<proteinExistence type="predicted"/>
<feature type="region of interest" description="Disordered" evidence="1">
    <location>
        <begin position="1"/>
        <end position="39"/>
    </location>
</feature>
<evidence type="ECO:0000313" key="3">
    <source>
        <dbReference type="Proteomes" id="UP001419268"/>
    </source>
</evidence>
<dbReference type="EMBL" id="JBBNAG010000005">
    <property type="protein sequence ID" value="KAK9132139.1"/>
    <property type="molecule type" value="Genomic_DNA"/>
</dbReference>
<keyword evidence="3" id="KW-1185">Reference proteome</keyword>
<dbReference type="AlphaFoldDB" id="A0AAP0JDT0"/>
<comment type="caution">
    <text evidence="2">The sequence shown here is derived from an EMBL/GenBank/DDBJ whole genome shotgun (WGS) entry which is preliminary data.</text>
</comment>
<accession>A0AAP0JDT0</accession>
<gene>
    <name evidence="2" type="ORF">Scep_011667</name>
</gene>
<name>A0AAP0JDT0_9MAGN</name>
<dbReference type="Proteomes" id="UP001419268">
    <property type="component" value="Unassembled WGS sequence"/>
</dbReference>